<dbReference type="PANTHER" id="PTHR41317">
    <property type="entry name" value="PD-(D_E)XK NUCLEASE FAMILY TRANSPOSASE"/>
    <property type="match status" value="1"/>
</dbReference>
<proteinExistence type="predicted"/>
<name>A0ABT8YZP8_9SPIR</name>
<reference evidence="1" key="1">
    <citation type="submission" date="2023-07" db="EMBL/GenBank/DDBJ databases">
        <title>Mucosal microbiota of week-old chicken and adult hens.</title>
        <authorList>
            <person name="Volf J."/>
            <person name="Karasova D."/>
            <person name="Crhanova M."/>
            <person name="Faldynova M."/>
            <person name="Prikrylova H."/>
            <person name="Zeman M."/>
            <person name="Babak V."/>
            <person name="Rajova J."/>
            <person name="Rychlik I."/>
        </authorList>
    </citation>
    <scope>NUCLEOTIDE SEQUENCE</scope>
    <source>
        <strain evidence="1">ET902</strain>
    </source>
</reference>
<comment type="caution">
    <text evidence="1">The sequence shown here is derived from an EMBL/GenBank/DDBJ whole genome shotgun (WGS) entry which is preliminary data.</text>
</comment>
<keyword evidence="2" id="KW-1185">Reference proteome</keyword>
<sequence length="98" mass="11471">MRNINVLNDYFVRYLFSSPDSNPILLDFINSTMLDSNMKTFRSVEILTPFNYKENYQDKETIADVKCITQNGTVVIIEIQLQGNSRFPESILYYWASN</sequence>
<dbReference type="EMBL" id="JAUPBM010000084">
    <property type="protein sequence ID" value="MDO7020614.1"/>
    <property type="molecule type" value="Genomic_DNA"/>
</dbReference>
<dbReference type="Pfam" id="PF12784">
    <property type="entry name" value="PDDEXK_2"/>
    <property type="match status" value="1"/>
</dbReference>
<accession>A0ABT8YZP8</accession>
<dbReference type="PANTHER" id="PTHR41317:SF1">
    <property type="entry name" value="PD-(D_E)XK NUCLEASE FAMILY TRANSPOSASE"/>
    <property type="match status" value="1"/>
</dbReference>
<evidence type="ECO:0000313" key="1">
    <source>
        <dbReference type="EMBL" id="MDO7020614.1"/>
    </source>
</evidence>
<gene>
    <name evidence="1" type="ORF">Q5M86_07490</name>
</gene>
<evidence type="ECO:0000313" key="2">
    <source>
        <dbReference type="Proteomes" id="UP001175147"/>
    </source>
</evidence>
<feature type="non-terminal residue" evidence="1">
    <location>
        <position position="98"/>
    </location>
</feature>
<dbReference type="RefSeq" id="WP_304392325.1">
    <property type="nucleotide sequence ID" value="NZ_JAUPBM010000084.1"/>
</dbReference>
<organism evidence="1 2">
    <name type="scientific">Brachyspira innocens</name>
    <dbReference type="NCBI Taxonomy" id="13264"/>
    <lineage>
        <taxon>Bacteria</taxon>
        <taxon>Pseudomonadati</taxon>
        <taxon>Spirochaetota</taxon>
        <taxon>Spirochaetia</taxon>
        <taxon>Brachyspirales</taxon>
        <taxon>Brachyspiraceae</taxon>
        <taxon>Brachyspira</taxon>
    </lineage>
</organism>
<protein>
    <submittedName>
        <fullName evidence="1">PD-(D/E)XK nuclease family transposase</fullName>
    </submittedName>
</protein>
<dbReference type="Proteomes" id="UP001175147">
    <property type="component" value="Unassembled WGS sequence"/>
</dbReference>